<evidence type="ECO:0000256" key="5">
    <source>
        <dbReference type="ARBA" id="ARBA00022989"/>
    </source>
</evidence>
<keyword evidence="6 9" id="KW-0472">Membrane</keyword>
<comment type="similarity">
    <text evidence="7 8">Belongs to the drug/metabolite transporter (DMT) superfamily. Small multidrug resistance (SMR) (TC 2.A.7.1) family.</text>
</comment>
<evidence type="ECO:0000256" key="9">
    <source>
        <dbReference type="SAM" id="Phobius"/>
    </source>
</evidence>
<accession>A0ABU7U3D5</accession>
<dbReference type="PANTHER" id="PTHR30561:SF1">
    <property type="entry name" value="MULTIDRUG TRANSPORTER EMRE"/>
    <property type="match status" value="1"/>
</dbReference>
<dbReference type="SUPFAM" id="SSF103481">
    <property type="entry name" value="Multidrug resistance efflux transporter EmrE"/>
    <property type="match status" value="1"/>
</dbReference>
<dbReference type="InterPro" id="IPR037185">
    <property type="entry name" value="EmrE-like"/>
</dbReference>
<keyword evidence="11" id="KW-1185">Reference proteome</keyword>
<dbReference type="Proteomes" id="UP001312908">
    <property type="component" value="Unassembled WGS sequence"/>
</dbReference>
<comment type="subcellular location">
    <subcellularLocation>
        <location evidence="1 8">Cell membrane</location>
        <topology evidence="1 8">Multi-pass membrane protein</topology>
    </subcellularLocation>
</comment>
<organism evidence="10 11">
    <name type="scientific">Sorlinia euscelidii</name>
    <dbReference type="NCBI Taxonomy" id="3081148"/>
    <lineage>
        <taxon>Bacteria</taxon>
        <taxon>Pseudomonadati</taxon>
        <taxon>Pseudomonadota</taxon>
        <taxon>Alphaproteobacteria</taxon>
        <taxon>Acetobacterales</taxon>
        <taxon>Acetobacteraceae</taxon>
        <taxon>Sorlinia</taxon>
    </lineage>
</organism>
<name>A0ABU7U3D5_9PROT</name>
<evidence type="ECO:0000313" key="11">
    <source>
        <dbReference type="Proteomes" id="UP001312908"/>
    </source>
</evidence>
<evidence type="ECO:0000256" key="6">
    <source>
        <dbReference type="ARBA" id="ARBA00023136"/>
    </source>
</evidence>
<keyword evidence="3" id="KW-1003">Cell membrane</keyword>
<evidence type="ECO:0000256" key="1">
    <source>
        <dbReference type="ARBA" id="ARBA00004651"/>
    </source>
</evidence>
<feature type="transmembrane region" description="Helical" evidence="9">
    <location>
        <begin position="28"/>
        <end position="47"/>
    </location>
</feature>
<dbReference type="InterPro" id="IPR045324">
    <property type="entry name" value="Small_multidrug_res"/>
</dbReference>
<dbReference type="RefSeq" id="WP_394820105.1">
    <property type="nucleotide sequence ID" value="NZ_JAWJZY010000003.1"/>
</dbReference>
<evidence type="ECO:0000256" key="2">
    <source>
        <dbReference type="ARBA" id="ARBA00022448"/>
    </source>
</evidence>
<dbReference type="Pfam" id="PF00893">
    <property type="entry name" value="Multi_Drug_Res"/>
    <property type="match status" value="1"/>
</dbReference>
<dbReference type="PANTHER" id="PTHR30561">
    <property type="entry name" value="SMR FAMILY PROTON-DEPENDENT DRUG EFFLUX TRANSPORTER SUGE"/>
    <property type="match status" value="1"/>
</dbReference>
<evidence type="ECO:0000256" key="4">
    <source>
        <dbReference type="ARBA" id="ARBA00022692"/>
    </source>
</evidence>
<gene>
    <name evidence="10" type="ORF">DOFOFD_08335</name>
</gene>
<proteinExistence type="inferred from homology"/>
<keyword evidence="4 8" id="KW-0812">Transmembrane</keyword>
<dbReference type="InterPro" id="IPR000390">
    <property type="entry name" value="Small_drug/metabolite_transptr"/>
</dbReference>
<keyword evidence="5 9" id="KW-1133">Transmembrane helix</keyword>
<dbReference type="Gene3D" id="1.10.3730.20">
    <property type="match status" value="1"/>
</dbReference>
<comment type="caution">
    <text evidence="10">The sequence shown here is derived from an EMBL/GenBank/DDBJ whole genome shotgun (WGS) entry which is preliminary data.</text>
</comment>
<keyword evidence="2" id="KW-0813">Transport</keyword>
<reference evidence="10 11" key="1">
    <citation type="submission" date="2023-10" db="EMBL/GenBank/DDBJ databases">
        <title>Sorlinia euscelidii gen. nov., sp. nov., an acetic acid bacteria isolated from the gut of Euscelidius variegatus emitter.</title>
        <authorList>
            <person name="Michoud G."/>
            <person name="Marasco R."/>
            <person name="Seferji K."/>
            <person name="Gonella E."/>
            <person name="Garuglieri E."/>
            <person name="Alma A."/>
            <person name="Mapelli F."/>
            <person name="Borin S."/>
            <person name="Daffonchio D."/>
            <person name="Crotti E."/>
        </authorList>
    </citation>
    <scope>NUCLEOTIDE SEQUENCE [LARGE SCALE GENOMIC DNA]</scope>
    <source>
        <strain evidence="10 11">EV16P</strain>
    </source>
</reference>
<protein>
    <submittedName>
        <fullName evidence="10">Multidrug transporter</fullName>
    </submittedName>
</protein>
<dbReference type="EMBL" id="JAWJZY010000003">
    <property type="protein sequence ID" value="MEE8659018.1"/>
    <property type="molecule type" value="Genomic_DNA"/>
</dbReference>
<feature type="transmembrane region" description="Helical" evidence="9">
    <location>
        <begin position="59"/>
        <end position="80"/>
    </location>
</feature>
<sequence>MSLVHLYMAVSIVAEVIATTMLKASDGFTRLLPGVAAVIGYGFAFYFMSLTLRSVPTGVVYAIWSGAGIVLVSIISLIIYKQVLDLPAIIGIVFILVGVLIINLCSQSVAH</sequence>
<evidence type="ECO:0000256" key="3">
    <source>
        <dbReference type="ARBA" id="ARBA00022475"/>
    </source>
</evidence>
<feature type="transmembrane region" description="Helical" evidence="9">
    <location>
        <begin position="86"/>
        <end position="105"/>
    </location>
</feature>
<evidence type="ECO:0000313" key="10">
    <source>
        <dbReference type="EMBL" id="MEE8659018.1"/>
    </source>
</evidence>
<evidence type="ECO:0000256" key="8">
    <source>
        <dbReference type="RuleBase" id="RU003942"/>
    </source>
</evidence>
<evidence type="ECO:0000256" key="7">
    <source>
        <dbReference type="ARBA" id="ARBA00038032"/>
    </source>
</evidence>